<reference evidence="2 3" key="1">
    <citation type="submission" date="2021-12" db="EMBL/GenBank/DDBJ databases">
        <title>High titer production of polyol ester of fatty acids by Rhodotorula paludigena BS15 towards product separation-free biomass refinery.</title>
        <authorList>
            <person name="Mano J."/>
            <person name="Ono H."/>
            <person name="Tanaka T."/>
            <person name="Naito K."/>
            <person name="Sushida H."/>
            <person name="Ike M."/>
            <person name="Tokuyasu K."/>
            <person name="Kitaoka M."/>
        </authorList>
    </citation>
    <scope>NUCLEOTIDE SEQUENCE [LARGE SCALE GENOMIC DNA]</scope>
    <source>
        <strain evidence="2 3">BS15</strain>
    </source>
</reference>
<feature type="region of interest" description="Disordered" evidence="1">
    <location>
        <begin position="259"/>
        <end position="473"/>
    </location>
</feature>
<feature type="compositionally biased region" description="Low complexity" evidence="1">
    <location>
        <begin position="108"/>
        <end position="119"/>
    </location>
</feature>
<keyword evidence="3" id="KW-1185">Reference proteome</keyword>
<feature type="compositionally biased region" description="Low complexity" evidence="1">
    <location>
        <begin position="286"/>
        <end position="295"/>
    </location>
</feature>
<dbReference type="Proteomes" id="UP001342314">
    <property type="component" value="Unassembled WGS sequence"/>
</dbReference>
<feature type="compositionally biased region" description="Low complexity" evidence="1">
    <location>
        <begin position="438"/>
        <end position="451"/>
    </location>
</feature>
<organism evidence="2 3">
    <name type="scientific">Rhodotorula paludigena</name>
    <dbReference type="NCBI Taxonomy" id="86838"/>
    <lineage>
        <taxon>Eukaryota</taxon>
        <taxon>Fungi</taxon>
        <taxon>Dikarya</taxon>
        <taxon>Basidiomycota</taxon>
        <taxon>Pucciniomycotina</taxon>
        <taxon>Microbotryomycetes</taxon>
        <taxon>Sporidiobolales</taxon>
        <taxon>Sporidiobolaceae</taxon>
        <taxon>Rhodotorula</taxon>
    </lineage>
</organism>
<accession>A0AAV5GZ73</accession>
<evidence type="ECO:0008006" key="4">
    <source>
        <dbReference type="Google" id="ProtNLM"/>
    </source>
</evidence>
<evidence type="ECO:0000313" key="2">
    <source>
        <dbReference type="EMBL" id="GJN94755.1"/>
    </source>
</evidence>
<feature type="compositionally biased region" description="Low complexity" evidence="1">
    <location>
        <begin position="710"/>
        <end position="721"/>
    </location>
</feature>
<feature type="compositionally biased region" description="Low complexity" evidence="1">
    <location>
        <begin position="654"/>
        <end position="688"/>
    </location>
</feature>
<sequence length="1243" mass="131609">MSQPVASTSTARTTPRPASTAPKPRVLPGAWNPFPVAVAASKGKKEKRRAQEASSSTEGDLSDGFFEATGVIRGTRKDKGKQRAKPKAKRRKEEVKGNGWSVTEQTQPPKRASSAAAPPSRAPPRPATAPFHRTLPLAASSQPRKPQEVVSLPGPAPPSRPRTSVRSQPPLRPPPSRYGPRASARPVDGGLTATPASPPFRPPSTAIAKQRTSPTYSPPPAHITHLEPVPQLGLSPVRSKETRGSAPAATLFGEDVNFGATPVLHPSIPRDTTRSTVSPVKRVDVLAPPKSILPAAPSPPPSRALNETADPAPPDPALVSDAAHPVERFDNAAAVPSPSEKLEDPLQAPSADSAAGLAVDDLFSGNDSLYASEPDDAPSTPLHDAEAASQPVANIFDDSDSALTYLDEEDDPWCPQPPLPPMRPDSSSALGGSVARYAQPAPVPDAVQQPPSGEMLAPEVQLAAPTAPGQNGLRLFAPESAAMQMGDDSKLIETGPDITTARSSGVPPATPHPASSHDREASPVLPLATNATATPPKLDLPLKGDDADANRSPARAPDSPLVQLRARTSPGVARKSASANHASVLPPRGATGSRVGELVKVDAFGPPPAPPSSDRLPRPDRPASRLSPELYGEAPAVAVDIQREPKRPSSSPTSARKSARPSQSPSASRSARPHVSASPSVSSPTPSERQLRPRSSLTATTLQRTDSRGAVAPSSACVAAPQRILPERSASTPGRGRKAAQPQEPNPPASSDEDIGPELVVSRATATPAVRSLPGPAKKSASSKAGSGSPVVGRGKGEKQQGKGKGKIKGGAAEGKKGRKKKAVKRTLGVEGEWWDLDLRDVGREGLVPRDFEAPQQAGLRVAQGGDRYVHIGFSLALSSLAEKDACRSGPPRDLELDLREIVLPSTDVLESTLDSGEWLVGLRISLELLTDVSAAPTVYDYELQASFKLRRTSSTSGFHSFTLDGSSRFPFILAATAVPPSTPLCLVITLVDGSIALVAEHAFPSLAPFTGHIPFANSQSSRAGVSISLVALSAPGDASVTSTSRDVADDLAHRLARIALEKATPGGVWIPDAIAVRGHEVEREAMVPHLGRGRFAYDFRYKLPYSPGDALPLLVDDTVESTRALMRGKDEEISRSAMSPEENLIARAQMRWCLLNPYPPTVYHRELACWRFYAPLVHHFSLRWHLALHLVEHLLAHQLVTEPQLRAILHAYDDEVSRITSGERAGYEEWRRSEEWTRSGAS</sequence>
<name>A0AAV5GZ73_9BASI</name>
<feature type="region of interest" description="Disordered" evidence="1">
    <location>
        <begin position="1"/>
        <end position="229"/>
    </location>
</feature>
<feature type="compositionally biased region" description="Polar residues" evidence="1">
    <location>
        <begin position="693"/>
        <end position="704"/>
    </location>
</feature>
<dbReference type="EMBL" id="BQKY01000018">
    <property type="protein sequence ID" value="GJN94755.1"/>
    <property type="molecule type" value="Genomic_DNA"/>
</dbReference>
<feature type="compositionally biased region" description="Low complexity" evidence="1">
    <location>
        <begin position="774"/>
        <end position="793"/>
    </location>
</feature>
<proteinExistence type="predicted"/>
<dbReference type="AlphaFoldDB" id="A0AAV5GZ73"/>
<feature type="compositionally biased region" description="Basic and acidic residues" evidence="1">
    <location>
        <begin position="540"/>
        <end position="549"/>
    </location>
</feature>
<feature type="compositionally biased region" description="Pro residues" evidence="1">
    <location>
        <begin position="414"/>
        <end position="423"/>
    </location>
</feature>
<feature type="compositionally biased region" description="Low complexity" evidence="1">
    <location>
        <begin position="1"/>
        <end position="24"/>
    </location>
</feature>
<feature type="compositionally biased region" description="Basic residues" evidence="1">
    <location>
        <begin position="74"/>
        <end position="90"/>
    </location>
</feature>
<comment type="caution">
    <text evidence="2">The sequence shown here is derived from an EMBL/GenBank/DDBJ whole genome shotgun (WGS) entry which is preliminary data.</text>
</comment>
<feature type="region of interest" description="Disordered" evidence="1">
    <location>
        <begin position="487"/>
        <end position="825"/>
    </location>
</feature>
<gene>
    <name evidence="2" type="ORF">Rhopal_007847-T1</name>
</gene>
<protein>
    <recommendedName>
        <fullName evidence="4">Proteophosphoglycan ppg4</fullName>
    </recommendedName>
</protein>
<evidence type="ECO:0000313" key="3">
    <source>
        <dbReference type="Proteomes" id="UP001342314"/>
    </source>
</evidence>
<evidence type="ECO:0000256" key="1">
    <source>
        <dbReference type="SAM" id="MobiDB-lite"/>
    </source>
</evidence>